<dbReference type="PROSITE" id="PS51332">
    <property type="entry name" value="B12_BINDING"/>
    <property type="match status" value="1"/>
</dbReference>
<reference evidence="3" key="1">
    <citation type="submission" date="2017-05" db="EMBL/GenBank/DDBJ databases">
        <authorList>
            <person name="Rodrigo-Torres L."/>
            <person name="Arahal R. D."/>
            <person name="Lucena T."/>
        </authorList>
    </citation>
    <scope>NUCLEOTIDE SEQUENCE [LARGE SCALE GENOMIC DNA]</scope>
    <source>
        <strain evidence="3">CECT 8489</strain>
    </source>
</reference>
<dbReference type="Proteomes" id="UP000201838">
    <property type="component" value="Unassembled WGS sequence"/>
</dbReference>
<dbReference type="RefSeq" id="WP_141138245.1">
    <property type="nucleotide sequence ID" value="NZ_FXXQ01000003.1"/>
</dbReference>
<dbReference type="GO" id="GO:0031419">
    <property type="term" value="F:cobalamin binding"/>
    <property type="evidence" value="ECO:0007669"/>
    <property type="project" value="InterPro"/>
</dbReference>
<evidence type="ECO:0000313" key="2">
    <source>
        <dbReference type="EMBL" id="SMX23139.1"/>
    </source>
</evidence>
<evidence type="ECO:0000313" key="3">
    <source>
        <dbReference type="Proteomes" id="UP000201838"/>
    </source>
</evidence>
<keyword evidence="3" id="KW-1185">Reference proteome</keyword>
<sequence length="277" mass="30214">MRSDGPSGKPLDIDVYVRSQAELRSLKSQLPEDTVASLAREVIRRLASREIQSSVNTPSEDAIAQLCHALLSDDDTAGAQYIQEIETDGATVEVVYLQYLARAAQLLGVWWEEDKISFMSVTLGTSRMYAIMRGMQHRFAVPRAPLKRSALFASVPGETHTLGVRMAADLFRQDGWDINLKLGLTHEELLKHVEGSDAVLVGVSAAGEHSIRALSQLVVALRISNPNTKLFVSGNVVVKASEQIALMGLDGTAADIKTAREVMAKLWTDVSDKRSTA</sequence>
<dbReference type="EMBL" id="FXXQ01000003">
    <property type="protein sequence ID" value="SMX23139.1"/>
    <property type="molecule type" value="Genomic_DNA"/>
</dbReference>
<dbReference type="SUPFAM" id="SSF52242">
    <property type="entry name" value="Cobalamin (vitamin B12)-binding domain"/>
    <property type="match status" value="1"/>
</dbReference>
<dbReference type="InterPro" id="IPR006158">
    <property type="entry name" value="Cobalamin-bd"/>
</dbReference>
<gene>
    <name evidence="2" type="ORF">BOA8489_01242</name>
</gene>
<dbReference type="Gene3D" id="3.40.50.280">
    <property type="entry name" value="Cobalamin-binding domain"/>
    <property type="match status" value="1"/>
</dbReference>
<dbReference type="Pfam" id="PF02310">
    <property type="entry name" value="B12-binding"/>
    <property type="match status" value="1"/>
</dbReference>
<organism evidence="2 3">
    <name type="scientific">Boseongicola aestuarii</name>
    <dbReference type="NCBI Taxonomy" id="1470561"/>
    <lineage>
        <taxon>Bacteria</taxon>
        <taxon>Pseudomonadati</taxon>
        <taxon>Pseudomonadota</taxon>
        <taxon>Alphaproteobacteria</taxon>
        <taxon>Rhodobacterales</taxon>
        <taxon>Paracoccaceae</taxon>
        <taxon>Boseongicola</taxon>
    </lineage>
</organism>
<name>A0A238IXD2_9RHOB</name>
<evidence type="ECO:0000259" key="1">
    <source>
        <dbReference type="PROSITE" id="PS51332"/>
    </source>
</evidence>
<accession>A0A238IXD2</accession>
<feature type="domain" description="B12-binding" evidence="1">
    <location>
        <begin position="147"/>
        <end position="277"/>
    </location>
</feature>
<dbReference type="AlphaFoldDB" id="A0A238IXD2"/>
<dbReference type="GO" id="GO:0046872">
    <property type="term" value="F:metal ion binding"/>
    <property type="evidence" value="ECO:0007669"/>
    <property type="project" value="InterPro"/>
</dbReference>
<proteinExistence type="predicted"/>
<dbReference type="InterPro" id="IPR036724">
    <property type="entry name" value="Cobalamin-bd_sf"/>
</dbReference>
<protein>
    <submittedName>
        <fullName evidence="2">B12 binding domain protein</fullName>
    </submittedName>
</protein>
<dbReference type="OrthoDB" id="5498228at2"/>